<proteinExistence type="predicted"/>
<accession>A0A1F5ZW45</accession>
<evidence type="ECO:0000259" key="2">
    <source>
        <dbReference type="Pfam" id="PF13473"/>
    </source>
</evidence>
<evidence type="ECO:0000313" key="3">
    <source>
        <dbReference type="EMBL" id="OGG16641.1"/>
    </source>
</evidence>
<dbReference type="Proteomes" id="UP000176923">
    <property type="component" value="Unassembled WGS sequence"/>
</dbReference>
<evidence type="ECO:0000256" key="1">
    <source>
        <dbReference type="SAM" id="Phobius"/>
    </source>
</evidence>
<sequence length="139" mass="15888">MKKANPFSTKKRLFFLIGSLVFITLLTLIILMHIKENRNPAPSSSIQETSVTITNKGFIPNEITIQRWQNTRILIKNMEGHHNFILEKYGIKTRMLQPGESIYVYFYASAPFEYPGGYRFYSDSGDGHGVEITGLLNVL</sequence>
<dbReference type="EMBL" id="MFJL01000010">
    <property type="protein sequence ID" value="OGG16641.1"/>
    <property type="molecule type" value="Genomic_DNA"/>
</dbReference>
<keyword evidence="1" id="KW-0472">Membrane</keyword>
<name>A0A1F5ZW45_9BACT</name>
<feature type="domain" description="EfeO-type cupredoxin-like" evidence="2">
    <location>
        <begin position="28"/>
        <end position="123"/>
    </location>
</feature>
<dbReference type="InterPro" id="IPR028096">
    <property type="entry name" value="EfeO_Cupredoxin"/>
</dbReference>
<keyword evidence="1" id="KW-0812">Transmembrane</keyword>
<organism evidence="3 4">
    <name type="scientific">Candidatus Gottesmanbacteria bacterium RIFCSPHIGHO2_02_FULL_39_11</name>
    <dbReference type="NCBI Taxonomy" id="1798382"/>
    <lineage>
        <taxon>Bacteria</taxon>
        <taxon>Candidatus Gottesmaniibacteriota</taxon>
    </lineage>
</organism>
<reference evidence="3 4" key="1">
    <citation type="journal article" date="2016" name="Nat. Commun.">
        <title>Thousands of microbial genomes shed light on interconnected biogeochemical processes in an aquifer system.</title>
        <authorList>
            <person name="Anantharaman K."/>
            <person name="Brown C.T."/>
            <person name="Hug L.A."/>
            <person name="Sharon I."/>
            <person name="Castelle C.J."/>
            <person name="Probst A.J."/>
            <person name="Thomas B.C."/>
            <person name="Singh A."/>
            <person name="Wilkins M.J."/>
            <person name="Karaoz U."/>
            <person name="Brodie E.L."/>
            <person name="Williams K.H."/>
            <person name="Hubbard S.S."/>
            <person name="Banfield J.F."/>
        </authorList>
    </citation>
    <scope>NUCLEOTIDE SEQUENCE [LARGE SCALE GENOMIC DNA]</scope>
</reference>
<evidence type="ECO:0000313" key="4">
    <source>
        <dbReference type="Proteomes" id="UP000176923"/>
    </source>
</evidence>
<keyword evidence="1" id="KW-1133">Transmembrane helix</keyword>
<dbReference type="Pfam" id="PF13473">
    <property type="entry name" value="Cupredoxin_1"/>
    <property type="match status" value="1"/>
</dbReference>
<dbReference type="InterPro" id="IPR008972">
    <property type="entry name" value="Cupredoxin"/>
</dbReference>
<feature type="transmembrane region" description="Helical" evidence="1">
    <location>
        <begin position="12"/>
        <end position="34"/>
    </location>
</feature>
<comment type="caution">
    <text evidence="3">The sequence shown here is derived from an EMBL/GenBank/DDBJ whole genome shotgun (WGS) entry which is preliminary data.</text>
</comment>
<dbReference type="STRING" id="1798382.A3D77_08160"/>
<dbReference type="SUPFAM" id="SSF49503">
    <property type="entry name" value="Cupredoxins"/>
    <property type="match status" value="1"/>
</dbReference>
<dbReference type="AlphaFoldDB" id="A0A1F5ZW45"/>
<gene>
    <name evidence="3" type="ORF">A3D77_08160</name>
</gene>
<protein>
    <recommendedName>
        <fullName evidence="2">EfeO-type cupredoxin-like domain-containing protein</fullName>
    </recommendedName>
</protein>
<dbReference type="Gene3D" id="2.60.40.420">
    <property type="entry name" value="Cupredoxins - blue copper proteins"/>
    <property type="match status" value="1"/>
</dbReference>